<evidence type="ECO:0000256" key="1">
    <source>
        <dbReference type="SAM" id="MobiDB-lite"/>
    </source>
</evidence>
<protein>
    <submittedName>
        <fullName evidence="2">AlpA family phage regulatory protein</fullName>
    </submittedName>
</protein>
<dbReference type="Pfam" id="PF05930">
    <property type="entry name" value="Phage_AlpA"/>
    <property type="match status" value="1"/>
</dbReference>
<dbReference type="KEGG" id="txa:HQN79_10210"/>
<keyword evidence="3" id="KW-1185">Reference proteome</keyword>
<dbReference type="Gene3D" id="1.10.238.160">
    <property type="match status" value="1"/>
</dbReference>
<name>A0A7D4SNX6_9GAMM</name>
<dbReference type="InterPro" id="IPR010260">
    <property type="entry name" value="AlpA"/>
</dbReference>
<dbReference type="Proteomes" id="UP000504724">
    <property type="component" value="Chromosome"/>
</dbReference>
<reference evidence="2 3" key="1">
    <citation type="submission" date="2020-05" db="EMBL/GenBank/DDBJ databases">
        <title>Thiomicrorhabdus sediminis sp.nov. and Thiomicrorhabdus xiamenensis sp.nov., novel sulfur-oxidizing bacteria isolated from coastal sediment.</title>
        <authorList>
            <person name="Liu X."/>
        </authorList>
    </citation>
    <scope>NUCLEOTIDE SEQUENCE [LARGE SCALE GENOMIC DNA]</scope>
    <source>
        <strain evidence="2 3">G2</strain>
    </source>
</reference>
<dbReference type="InterPro" id="IPR009061">
    <property type="entry name" value="DNA-bd_dom_put_sf"/>
</dbReference>
<dbReference type="RefSeq" id="WP_173286200.1">
    <property type="nucleotide sequence ID" value="NZ_CP054020.1"/>
</dbReference>
<organism evidence="2 3">
    <name type="scientific">Thiomicrorhabdus xiamenensis</name>
    <dbReference type="NCBI Taxonomy" id="2739063"/>
    <lineage>
        <taxon>Bacteria</taxon>
        <taxon>Pseudomonadati</taxon>
        <taxon>Pseudomonadota</taxon>
        <taxon>Gammaproteobacteria</taxon>
        <taxon>Thiotrichales</taxon>
        <taxon>Piscirickettsiaceae</taxon>
        <taxon>Thiomicrorhabdus</taxon>
    </lineage>
</organism>
<dbReference type="EMBL" id="CP054020">
    <property type="protein sequence ID" value="QKI89921.1"/>
    <property type="molecule type" value="Genomic_DNA"/>
</dbReference>
<dbReference type="SUPFAM" id="SSF46955">
    <property type="entry name" value="Putative DNA-binding domain"/>
    <property type="match status" value="1"/>
</dbReference>
<evidence type="ECO:0000313" key="2">
    <source>
        <dbReference type="EMBL" id="QKI89921.1"/>
    </source>
</evidence>
<dbReference type="AlphaFoldDB" id="A0A7D4SNX6"/>
<feature type="compositionally biased region" description="Polar residues" evidence="1">
    <location>
        <begin position="1"/>
        <end position="13"/>
    </location>
</feature>
<sequence>MTQDPKTATSQAGNVVPIHGQAPNPETAAPELPPFGALIRIGKVCEITTLSRAQIYKLARLGQFPKPIKLSENTSVWDSSDVYQFIEARKQAALGGAV</sequence>
<evidence type="ECO:0000313" key="3">
    <source>
        <dbReference type="Proteomes" id="UP000504724"/>
    </source>
</evidence>
<proteinExistence type="predicted"/>
<feature type="region of interest" description="Disordered" evidence="1">
    <location>
        <begin position="1"/>
        <end position="30"/>
    </location>
</feature>
<accession>A0A7D4SNX6</accession>
<gene>
    <name evidence="2" type="ORF">HQN79_10210</name>
</gene>